<evidence type="ECO:0008006" key="3">
    <source>
        <dbReference type="Google" id="ProtNLM"/>
    </source>
</evidence>
<accession>A0ABQ5F223</accession>
<evidence type="ECO:0000313" key="1">
    <source>
        <dbReference type="EMBL" id="GJT57093.1"/>
    </source>
</evidence>
<name>A0ABQ5F223_9ASTR</name>
<comment type="caution">
    <text evidence="1">The sequence shown here is derived from an EMBL/GenBank/DDBJ whole genome shotgun (WGS) entry which is preliminary data.</text>
</comment>
<protein>
    <recommendedName>
        <fullName evidence="3">Helitron helicase-like domain-containing protein</fullName>
    </recommendedName>
</protein>
<dbReference type="EMBL" id="BQNB010016903">
    <property type="protein sequence ID" value="GJT57093.1"/>
    <property type="molecule type" value="Genomic_DNA"/>
</dbReference>
<evidence type="ECO:0000313" key="2">
    <source>
        <dbReference type="Proteomes" id="UP001151760"/>
    </source>
</evidence>
<dbReference type="Proteomes" id="UP001151760">
    <property type="component" value="Unassembled WGS sequence"/>
</dbReference>
<gene>
    <name evidence="1" type="ORF">Tco_0992147</name>
</gene>
<reference evidence="1" key="1">
    <citation type="journal article" date="2022" name="Int. J. Mol. Sci.">
        <title>Draft Genome of Tanacetum Coccineum: Genomic Comparison of Closely Related Tanacetum-Family Plants.</title>
        <authorList>
            <person name="Yamashiro T."/>
            <person name="Shiraishi A."/>
            <person name="Nakayama K."/>
            <person name="Satake H."/>
        </authorList>
    </citation>
    <scope>NUCLEOTIDE SEQUENCE</scope>
</reference>
<proteinExistence type="predicted"/>
<keyword evidence="2" id="KW-1185">Reference proteome</keyword>
<organism evidence="1 2">
    <name type="scientific">Tanacetum coccineum</name>
    <dbReference type="NCBI Taxonomy" id="301880"/>
    <lineage>
        <taxon>Eukaryota</taxon>
        <taxon>Viridiplantae</taxon>
        <taxon>Streptophyta</taxon>
        <taxon>Embryophyta</taxon>
        <taxon>Tracheophyta</taxon>
        <taxon>Spermatophyta</taxon>
        <taxon>Magnoliopsida</taxon>
        <taxon>eudicotyledons</taxon>
        <taxon>Gunneridae</taxon>
        <taxon>Pentapetalae</taxon>
        <taxon>asterids</taxon>
        <taxon>campanulids</taxon>
        <taxon>Asterales</taxon>
        <taxon>Asteraceae</taxon>
        <taxon>Asteroideae</taxon>
        <taxon>Anthemideae</taxon>
        <taxon>Anthemidinae</taxon>
        <taxon>Tanacetum</taxon>
    </lineage>
</organism>
<sequence length="387" mass="44689">MNQTHWANNSIKNDCLATLYGKYNYEEGLIDQIYESKIQRFTIQASSSKALISNNQFQDSDLDVKEDLRSSSEFIANLNAEYHKKALLANQKRFYKSSGRVGSARKPMDKSNEIDENPIHILGDYSDGYRNTIDIPIGNNVITSSYEICSGPHDTRYCMKNSEQAFVEYASSRTDEAGGGDGHVMFIEIVKKNEDSRKEKPEAGRLELEYFDIFPTQSKLAYHKYQICGSIPSIFLRNPIITEVCPSNIKIPSNIGHVHVEKAYIDLNFSLNIMTRMMYNWIMRRKLDNTKNSDVRVSNFTGRIKGMHVRFTNRTDGIAYKMPHLIEQCNSLSDLKKEHTKSVYLRNKEDKRRRVEYVMRKILGFYKECLKLRPQYLIGVADEGEVM</sequence>
<reference evidence="1" key="2">
    <citation type="submission" date="2022-01" db="EMBL/GenBank/DDBJ databases">
        <authorList>
            <person name="Yamashiro T."/>
            <person name="Shiraishi A."/>
            <person name="Satake H."/>
            <person name="Nakayama K."/>
        </authorList>
    </citation>
    <scope>NUCLEOTIDE SEQUENCE</scope>
</reference>